<sequence length="126" mass="13247">MPGTHFALVLSEAEIAAVADATVADLAHRLAARAFRPLGDPDLLPGGAEESDALAHLHALVHLQRAVERQVDRAAEHAADVGAGYPQLGQACNMSRQGARRRWPGLVTPARPTHAAALRAVRDGDA</sequence>
<dbReference type="RefSeq" id="WP_051725096.1">
    <property type="nucleotide sequence ID" value="NZ_JBHEZZ010000012.1"/>
</dbReference>
<accession>A0ABV6UQX4</accession>
<dbReference type="EMBL" id="JBHEZZ010000012">
    <property type="protein sequence ID" value="MFC1403841.1"/>
    <property type="molecule type" value="Genomic_DNA"/>
</dbReference>
<dbReference type="Proteomes" id="UP001592528">
    <property type="component" value="Unassembled WGS sequence"/>
</dbReference>
<reference evidence="1 2" key="1">
    <citation type="submission" date="2024-09" db="EMBL/GenBank/DDBJ databases">
        <authorList>
            <person name="Lee S.D."/>
        </authorList>
    </citation>
    <scope>NUCLEOTIDE SEQUENCE [LARGE SCALE GENOMIC DNA]</scope>
    <source>
        <strain evidence="1 2">N1-5</strain>
    </source>
</reference>
<evidence type="ECO:0000313" key="2">
    <source>
        <dbReference type="Proteomes" id="UP001592528"/>
    </source>
</evidence>
<protein>
    <recommendedName>
        <fullName evidence="3">DUF222 domain-containing protein</fullName>
    </recommendedName>
</protein>
<gene>
    <name evidence="1" type="ORF">ACEZDJ_21350</name>
</gene>
<keyword evidence="2" id="KW-1185">Reference proteome</keyword>
<evidence type="ECO:0000313" key="1">
    <source>
        <dbReference type="EMBL" id="MFC1403841.1"/>
    </source>
</evidence>
<comment type="caution">
    <text evidence="1">The sequence shown here is derived from an EMBL/GenBank/DDBJ whole genome shotgun (WGS) entry which is preliminary data.</text>
</comment>
<organism evidence="1 2">
    <name type="scientific">Streptacidiphilus cavernicola</name>
    <dbReference type="NCBI Taxonomy" id="3342716"/>
    <lineage>
        <taxon>Bacteria</taxon>
        <taxon>Bacillati</taxon>
        <taxon>Actinomycetota</taxon>
        <taxon>Actinomycetes</taxon>
        <taxon>Kitasatosporales</taxon>
        <taxon>Streptomycetaceae</taxon>
        <taxon>Streptacidiphilus</taxon>
    </lineage>
</organism>
<name>A0ABV6UQX4_9ACTN</name>
<evidence type="ECO:0008006" key="3">
    <source>
        <dbReference type="Google" id="ProtNLM"/>
    </source>
</evidence>
<proteinExistence type="predicted"/>